<dbReference type="RefSeq" id="WP_226719141.1">
    <property type="nucleotide sequence ID" value="NZ_CABHXO010000073.1"/>
</dbReference>
<name>A0A0T9MFU4_YERIN</name>
<dbReference type="FunFam" id="3.30.70.270:FF:000001">
    <property type="entry name" value="Diguanylate cyclase domain protein"/>
    <property type="match status" value="1"/>
</dbReference>
<comment type="cofactor">
    <cofactor evidence="1">
        <name>Mg(2+)</name>
        <dbReference type="ChEBI" id="CHEBI:18420"/>
    </cofactor>
</comment>
<feature type="transmembrane region" description="Helical" evidence="5">
    <location>
        <begin position="127"/>
        <end position="146"/>
    </location>
</feature>
<dbReference type="SUPFAM" id="SSF55073">
    <property type="entry name" value="Nucleotide cyclase"/>
    <property type="match status" value="1"/>
</dbReference>
<evidence type="ECO:0000256" key="1">
    <source>
        <dbReference type="ARBA" id="ARBA00001946"/>
    </source>
</evidence>
<dbReference type="PANTHER" id="PTHR45138:SF9">
    <property type="entry name" value="DIGUANYLATE CYCLASE DGCM-RELATED"/>
    <property type="match status" value="1"/>
</dbReference>
<dbReference type="EC" id="2.7.7.65" evidence="3"/>
<dbReference type="InterPro" id="IPR043128">
    <property type="entry name" value="Rev_trsase/Diguanyl_cyclase"/>
</dbReference>
<protein>
    <recommendedName>
        <fullName evidence="3">diguanylate cyclase</fullName>
        <ecNumber evidence="3">2.7.7.65</ecNumber>
    </recommendedName>
</protein>
<evidence type="ECO:0000313" key="8">
    <source>
        <dbReference type="Proteomes" id="UP000038750"/>
    </source>
</evidence>
<dbReference type="Pfam" id="PF00990">
    <property type="entry name" value="GGDEF"/>
    <property type="match status" value="1"/>
</dbReference>
<dbReference type="PROSITE" id="PS50887">
    <property type="entry name" value="GGDEF"/>
    <property type="match status" value="1"/>
</dbReference>
<dbReference type="InterPro" id="IPR029787">
    <property type="entry name" value="Nucleotide_cyclase"/>
</dbReference>
<sequence>MFQLMQSVLTSSFNAVCIIYLCISLPYLYIITRQKPNQLHYKILMGVIAGLTATYLADFHNQTSATLFGLIISPIVLTALIFGPIPLLISYAIHAVFVFGLSPFYDIFIMSFMFLSIALKIWDNKKYYTFFLSVFIPQCINIALNFDRLVSLGYLYRSIFKSLMSIILLSILYFIFSRFQKTFSKFSMLQFQSSTDQLTKLPNRFSINRHLDNFKQTRKDCFIALIDIDFFKKVNDSHGHSAGDKILYDIAQELKSVIRGNDFLARYGGEEFLLLIHTADNRIAREILARIITHIRDTLFITPDNHSLNITISIGAALYVKDTSFDDAIKSADKALYQAKNGGRDEVVFH</sequence>
<evidence type="ECO:0000256" key="3">
    <source>
        <dbReference type="ARBA" id="ARBA00012528"/>
    </source>
</evidence>
<reference evidence="7 8" key="1">
    <citation type="submission" date="2015-03" db="EMBL/GenBank/DDBJ databases">
        <authorList>
            <person name="Murphy D."/>
        </authorList>
    </citation>
    <scope>NUCLEOTIDE SEQUENCE [LARGE SCALE GENOMIC DNA]</scope>
    <source>
        <strain evidence="7 8">BR165/97</strain>
    </source>
</reference>
<dbReference type="InterPro" id="IPR000160">
    <property type="entry name" value="GGDEF_dom"/>
</dbReference>
<feature type="transmembrane region" description="Helical" evidence="5">
    <location>
        <begin position="64"/>
        <end position="85"/>
    </location>
</feature>
<keyword evidence="5" id="KW-0472">Membrane</keyword>
<proteinExistence type="predicted"/>
<dbReference type="SMART" id="SM00267">
    <property type="entry name" value="GGDEF"/>
    <property type="match status" value="1"/>
</dbReference>
<dbReference type="STRING" id="631.CH53_2424"/>
<evidence type="ECO:0000256" key="4">
    <source>
        <dbReference type="ARBA" id="ARBA00034247"/>
    </source>
</evidence>
<feature type="transmembrane region" description="Helical" evidence="5">
    <location>
        <begin position="38"/>
        <end position="57"/>
    </location>
</feature>
<dbReference type="eggNOG" id="COG3706">
    <property type="taxonomic scope" value="Bacteria"/>
</dbReference>
<dbReference type="EMBL" id="CPZJ01000012">
    <property type="protein sequence ID" value="CNG06680.1"/>
    <property type="molecule type" value="Genomic_DNA"/>
</dbReference>
<dbReference type="KEGG" id="yin:CH53_2424"/>
<comment type="pathway">
    <text evidence="2">Purine metabolism; 3',5'-cyclic di-GMP biosynthesis.</text>
</comment>
<dbReference type="Proteomes" id="UP000038750">
    <property type="component" value="Unassembled WGS sequence"/>
</dbReference>
<organism evidence="7 8">
    <name type="scientific">Yersinia intermedia</name>
    <dbReference type="NCBI Taxonomy" id="631"/>
    <lineage>
        <taxon>Bacteria</taxon>
        <taxon>Pseudomonadati</taxon>
        <taxon>Pseudomonadota</taxon>
        <taxon>Gammaproteobacteria</taxon>
        <taxon>Enterobacterales</taxon>
        <taxon>Yersiniaceae</taxon>
        <taxon>Yersinia</taxon>
    </lineage>
</organism>
<dbReference type="CDD" id="cd01949">
    <property type="entry name" value="GGDEF"/>
    <property type="match status" value="1"/>
</dbReference>
<dbReference type="PANTHER" id="PTHR45138">
    <property type="entry name" value="REGULATORY COMPONENTS OF SENSORY TRANSDUCTION SYSTEM"/>
    <property type="match status" value="1"/>
</dbReference>
<gene>
    <name evidence="7" type="primary">pleD_2</name>
    <name evidence="7" type="ORF">ERS008530_02841</name>
</gene>
<dbReference type="Gene3D" id="3.30.70.270">
    <property type="match status" value="1"/>
</dbReference>
<dbReference type="GO" id="GO:0052621">
    <property type="term" value="F:diguanylate cyclase activity"/>
    <property type="evidence" value="ECO:0007669"/>
    <property type="project" value="UniProtKB-EC"/>
</dbReference>
<dbReference type="InterPro" id="IPR050469">
    <property type="entry name" value="Diguanylate_Cyclase"/>
</dbReference>
<feature type="transmembrane region" description="Helical" evidence="5">
    <location>
        <begin position="91"/>
        <end position="115"/>
    </location>
</feature>
<keyword evidence="5" id="KW-0812">Transmembrane</keyword>
<accession>A0A0T9MFU4</accession>
<evidence type="ECO:0000259" key="6">
    <source>
        <dbReference type="PROSITE" id="PS50887"/>
    </source>
</evidence>
<feature type="transmembrane region" description="Helical" evidence="5">
    <location>
        <begin position="12"/>
        <end position="32"/>
    </location>
</feature>
<comment type="catalytic activity">
    <reaction evidence="4">
        <text>2 GTP = 3',3'-c-di-GMP + 2 diphosphate</text>
        <dbReference type="Rhea" id="RHEA:24898"/>
        <dbReference type="ChEBI" id="CHEBI:33019"/>
        <dbReference type="ChEBI" id="CHEBI:37565"/>
        <dbReference type="ChEBI" id="CHEBI:58805"/>
        <dbReference type="EC" id="2.7.7.65"/>
    </reaction>
</comment>
<evidence type="ECO:0000256" key="2">
    <source>
        <dbReference type="ARBA" id="ARBA00004665"/>
    </source>
</evidence>
<dbReference type="NCBIfam" id="TIGR00254">
    <property type="entry name" value="GGDEF"/>
    <property type="match status" value="1"/>
</dbReference>
<feature type="domain" description="GGDEF" evidence="6">
    <location>
        <begin position="219"/>
        <end position="350"/>
    </location>
</feature>
<evidence type="ECO:0000256" key="5">
    <source>
        <dbReference type="SAM" id="Phobius"/>
    </source>
</evidence>
<dbReference type="AlphaFoldDB" id="A0A0T9MFU4"/>
<evidence type="ECO:0000313" key="7">
    <source>
        <dbReference type="EMBL" id="CNG06680.1"/>
    </source>
</evidence>
<feature type="transmembrane region" description="Helical" evidence="5">
    <location>
        <begin position="158"/>
        <end position="176"/>
    </location>
</feature>
<keyword evidence="5" id="KW-1133">Transmembrane helix</keyword>